<feature type="chain" id="PRO_5011734123" description="Tetratricopeptide repeat-containing protein" evidence="1">
    <location>
        <begin position="22"/>
        <end position="225"/>
    </location>
</feature>
<dbReference type="RefSeq" id="WP_093316571.1">
    <property type="nucleotide sequence ID" value="NZ_FOZG01000003.1"/>
</dbReference>
<reference evidence="2 3" key="1">
    <citation type="submission" date="2016-10" db="EMBL/GenBank/DDBJ databases">
        <authorList>
            <person name="de Groot N.N."/>
        </authorList>
    </citation>
    <scope>NUCLEOTIDE SEQUENCE [LARGE SCALE GENOMIC DNA]</scope>
    <source>
        <strain evidence="2 3">S5-249</strain>
    </source>
</reference>
<gene>
    <name evidence="2" type="ORF">SAMN05192580_3536</name>
</gene>
<accession>A0A1I6M645</accession>
<feature type="signal peptide" evidence="1">
    <location>
        <begin position="1"/>
        <end position="21"/>
    </location>
</feature>
<name>A0A1I6M645_9SPHN</name>
<sequence length="225" mass="23739">MRRIAMLVPVVAIGFATPALAGPRETLTEAAFATPDKAAALQKINAAEAQARAVLARNPQDRDAQMYRAIAIGYRAKLARSRADAQTAKRMFELLAQADPRDPEPQILIGGWHLDAIEDLGGMIAGAVLGAKRATGLAAVDRAVALGRNRAMFPALAALMRVRLDAKDTATAAALAEQATRTAAPTQIDRILQQHAAAILPLLRAGNGAAAQKMARRLLPFGKLG</sequence>
<dbReference type="Proteomes" id="UP000198824">
    <property type="component" value="Unassembled WGS sequence"/>
</dbReference>
<evidence type="ECO:0008006" key="4">
    <source>
        <dbReference type="Google" id="ProtNLM"/>
    </source>
</evidence>
<protein>
    <recommendedName>
        <fullName evidence="4">Tetratricopeptide repeat-containing protein</fullName>
    </recommendedName>
</protein>
<keyword evidence="3" id="KW-1185">Reference proteome</keyword>
<dbReference type="AlphaFoldDB" id="A0A1I6M645"/>
<organism evidence="2 3">
    <name type="scientific">Sphingomonas jatrophae</name>
    <dbReference type="NCBI Taxonomy" id="1166337"/>
    <lineage>
        <taxon>Bacteria</taxon>
        <taxon>Pseudomonadati</taxon>
        <taxon>Pseudomonadota</taxon>
        <taxon>Alphaproteobacteria</taxon>
        <taxon>Sphingomonadales</taxon>
        <taxon>Sphingomonadaceae</taxon>
        <taxon>Sphingomonas</taxon>
    </lineage>
</organism>
<evidence type="ECO:0000313" key="3">
    <source>
        <dbReference type="Proteomes" id="UP000198824"/>
    </source>
</evidence>
<proteinExistence type="predicted"/>
<evidence type="ECO:0000256" key="1">
    <source>
        <dbReference type="SAM" id="SignalP"/>
    </source>
</evidence>
<evidence type="ECO:0000313" key="2">
    <source>
        <dbReference type="EMBL" id="SFS11166.1"/>
    </source>
</evidence>
<keyword evidence="1" id="KW-0732">Signal</keyword>
<dbReference type="STRING" id="1166337.SAMN05192580_3536"/>
<dbReference type="EMBL" id="FOZG01000003">
    <property type="protein sequence ID" value="SFS11166.1"/>
    <property type="molecule type" value="Genomic_DNA"/>
</dbReference>
<dbReference type="OrthoDB" id="7596664at2"/>